<organism evidence="2 3">
    <name type="scientific">Roridomyces roridus</name>
    <dbReference type="NCBI Taxonomy" id="1738132"/>
    <lineage>
        <taxon>Eukaryota</taxon>
        <taxon>Fungi</taxon>
        <taxon>Dikarya</taxon>
        <taxon>Basidiomycota</taxon>
        <taxon>Agaricomycotina</taxon>
        <taxon>Agaricomycetes</taxon>
        <taxon>Agaricomycetidae</taxon>
        <taxon>Agaricales</taxon>
        <taxon>Marasmiineae</taxon>
        <taxon>Mycenaceae</taxon>
        <taxon>Roridomyces</taxon>
    </lineage>
</organism>
<feature type="transmembrane region" description="Helical" evidence="1">
    <location>
        <begin position="130"/>
        <end position="148"/>
    </location>
</feature>
<protein>
    <submittedName>
        <fullName evidence="2">Chitin synthase III catalytic subunit</fullName>
    </submittedName>
</protein>
<dbReference type="GO" id="GO:0005789">
    <property type="term" value="C:endoplasmic reticulum membrane"/>
    <property type="evidence" value="ECO:0007669"/>
    <property type="project" value="TreeGrafter"/>
</dbReference>
<sequence>MTGFGDFDSLCRTVPSYTWCNLFYRQLLEVHESALLTSNLSTPASDAGMGINPTCAIRRMGRQGSLGNIANIVLCALSMVLIGALVWATNRRKAAVGRIELRTFLVLYFLTLPLQLLTTGAIFEQGSTALVALTAIHAGVVAALFWSLLANALVATQVVEDGTPSSLIPFYAIAIVFFAATTYISFDIGLHITNAFGPSSPPEALRSIPLFVLTSIWPAVTVLLYFGLMAYIVLAVLNEIRPMWFYILSAALFVLSQLDYFLLNKVICKGSNSKVDGTFIATLLETAAVGVLYLAWKSITEESWDEDAYYPS</sequence>
<reference evidence="2" key="1">
    <citation type="submission" date="2023-03" db="EMBL/GenBank/DDBJ databases">
        <title>Massive genome expansion in bonnet fungi (Mycena s.s.) driven by repeated elements and novel gene families across ecological guilds.</title>
        <authorList>
            <consortium name="Lawrence Berkeley National Laboratory"/>
            <person name="Harder C.B."/>
            <person name="Miyauchi S."/>
            <person name="Viragh M."/>
            <person name="Kuo A."/>
            <person name="Thoen E."/>
            <person name="Andreopoulos B."/>
            <person name="Lu D."/>
            <person name="Skrede I."/>
            <person name="Drula E."/>
            <person name="Henrissat B."/>
            <person name="Morin E."/>
            <person name="Kohler A."/>
            <person name="Barry K."/>
            <person name="LaButti K."/>
            <person name="Morin E."/>
            <person name="Salamov A."/>
            <person name="Lipzen A."/>
            <person name="Mereny Z."/>
            <person name="Hegedus B."/>
            <person name="Baldrian P."/>
            <person name="Stursova M."/>
            <person name="Weitz H."/>
            <person name="Taylor A."/>
            <person name="Grigoriev I.V."/>
            <person name="Nagy L.G."/>
            <person name="Martin F."/>
            <person name="Kauserud H."/>
        </authorList>
    </citation>
    <scope>NUCLEOTIDE SEQUENCE</scope>
    <source>
        <strain evidence="2">9284</strain>
    </source>
</reference>
<feature type="transmembrane region" description="Helical" evidence="1">
    <location>
        <begin position="101"/>
        <end position="123"/>
    </location>
</feature>
<dbReference type="EMBL" id="JARKIF010000077">
    <property type="protein sequence ID" value="KAJ7605311.1"/>
    <property type="molecule type" value="Genomic_DNA"/>
</dbReference>
<dbReference type="InterPro" id="IPR022057">
    <property type="entry name" value="Chs7"/>
</dbReference>
<feature type="transmembrane region" description="Helical" evidence="1">
    <location>
        <begin position="243"/>
        <end position="263"/>
    </location>
</feature>
<dbReference type="GO" id="GO:0051082">
    <property type="term" value="F:unfolded protein binding"/>
    <property type="evidence" value="ECO:0007669"/>
    <property type="project" value="TreeGrafter"/>
</dbReference>
<evidence type="ECO:0000256" key="1">
    <source>
        <dbReference type="SAM" id="Phobius"/>
    </source>
</evidence>
<name>A0AAD7AZA3_9AGAR</name>
<keyword evidence="1" id="KW-0812">Transmembrane</keyword>
<keyword evidence="1" id="KW-0472">Membrane</keyword>
<dbReference type="PANTHER" id="PTHR35329:SF1">
    <property type="entry name" value="CHITIN SYNTHASE EXPORT CHAPERONE"/>
    <property type="match status" value="1"/>
</dbReference>
<evidence type="ECO:0000313" key="2">
    <source>
        <dbReference type="EMBL" id="KAJ7605311.1"/>
    </source>
</evidence>
<dbReference type="Proteomes" id="UP001221142">
    <property type="component" value="Unassembled WGS sequence"/>
</dbReference>
<evidence type="ECO:0000313" key="3">
    <source>
        <dbReference type="Proteomes" id="UP001221142"/>
    </source>
</evidence>
<dbReference type="PANTHER" id="PTHR35329">
    <property type="entry name" value="CHITIN SYNTHASE EXPORT CHAPERONE"/>
    <property type="match status" value="1"/>
</dbReference>
<feature type="transmembrane region" description="Helical" evidence="1">
    <location>
        <begin position="168"/>
        <end position="190"/>
    </location>
</feature>
<feature type="transmembrane region" description="Helical" evidence="1">
    <location>
        <begin position="275"/>
        <end position="296"/>
    </location>
</feature>
<accession>A0AAD7AZA3</accession>
<dbReference type="Pfam" id="PF12271">
    <property type="entry name" value="Chs7"/>
    <property type="match status" value="1"/>
</dbReference>
<dbReference type="AlphaFoldDB" id="A0AAD7AZA3"/>
<proteinExistence type="predicted"/>
<gene>
    <name evidence="2" type="ORF">FB45DRAFT_953459</name>
</gene>
<comment type="caution">
    <text evidence="2">The sequence shown here is derived from an EMBL/GenBank/DDBJ whole genome shotgun (WGS) entry which is preliminary data.</text>
</comment>
<feature type="transmembrane region" description="Helical" evidence="1">
    <location>
        <begin position="68"/>
        <end position="89"/>
    </location>
</feature>
<dbReference type="GO" id="GO:0006457">
    <property type="term" value="P:protein folding"/>
    <property type="evidence" value="ECO:0007669"/>
    <property type="project" value="TreeGrafter"/>
</dbReference>
<feature type="transmembrane region" description="Helical" evidence="1">
    <location>
        <begin position="210"/>
        <end position="237"/>
    </location>
</feature>
<keyword evidence="3" id="KW-1185">Reference proteome</keyword>
<keyword evidence="1" id="KW-1133">Transmembrane helix</keyword>